<dbReference type="AlphaFoldDB" id="A0A4Z2GRB5"/>
<sequence>MHLTGASALVCRHQTPDGQSVQLLWTAGVNNLERPHSPLVQTESRRSPPLIPIAGVPNDSLLCVNGIR</sequence>
<comment type="caution">
    <text evidence="1">The sequence shown here is derived from an EMBL/GenBank/DDBJ whole genome shotgun (WGS) entry which is preliminary data.</text>
</comment>
<organism evidence="1 2">
    <name type="scientific">Liparis tanakae</name>
    <name type="common">Tanaka's snailfish</name>
    <dbReference type="NCBI Taxonomy" id="230148"/>
    <lineage>
        <taxon>Eukaryota</taxon>
        <taxon>Metazoa</taxon>
        <taxon>Chordata</taxon>
        <taxon>Craniata</taxon>
        <taxon>Vertebrata</taxon>
        <taxon>Euteleostomi</taxon>
        <taxon>Actinopterygii</taxon>
        <taxon>Neopterygii</taxon>
        <taxon>Teleostei</taxon>
        <taxon>Neoteleostei</taxon>
        <taxon>Acanthomorphata</taxon>
        <taxon>Eupercaria</taxon>
        <taxon>Perciformes</taxon>
        <taxon>Cottioidei</taxon>
        <taxon>Cottales</taxon>
        <taxon>Liparidae</taxon>
        <taxon>Liparis</taxon>
    </lineage>
</organism>
<name>A0A4Z2GRB5_9TELE</name>
<evidence type="ECO:0000313" key="1">
    <source>
        <dbReference type="EMBL" id="TNN56117.1"/>
    </source>
</evidence>
<accession>A0A4Z2GRB5</accession>
<protein>
    <submittedName>
        <fullName evidence="1">Uncharacterized protein</fullName>
    </submittedName>
</protein>
<dbReference type="EMBL" id="SRLO01000436">
    <property type="protein sequence ID" value="TNN56117.1"/>
    <property type="molecule type" value="Genomic_DNA"/>
</dbReference>
<keyword evidence="2" id="KW-1185">Reference proteome</keyword>
<reference evidence="1 2" key="1">
    <citation type="submission" date="2019-03" db="EMBL/GenBank/DDBJ databases">
        <title>First draft genome of Liparis tanakae, snailfish: a comprehensive survey of snailfish specific genes.</title>
        <authorList>
            <person name="Kim W."/>
            <person name="Song I."/>
            <person name="Jeong J.-H."/>
            <person name="Kim D."/>
            <person name="Kim S."/>
            <person name="Ryu S."/>
            <person name="Song J.Y."/>
            <person name="Lee S.K."/>
        </authorList>
    </citation>
    <scope>NUCLEOTIDE SEQUENCE [LARGE SCALE GENOMIC DNA]</scope>
    <source>
        <tissue evidence="1">Muscle</tissue>
    </source>
</reference>
<gene>
    <name evidence="1" type="ORF">EYF80_033667</name>
</gene>
<dbReference type="Proteomes" id="UP000314294">
    <property type="component" value="Unassembled WGS sequence"/>
</dbReference>
<evidence type="ECO:0000313" key="2">
    <source>
        <dbReference type="Proteomes" id="UP000314294"/>
    </source>
</evidence>
<proteinExistence type="predicted"/>